<dbReference type="AlphaFoldDB" id="A0A0B1P3T8"/>
<evidence type="ECO:0000256" key="1">
    <source>
        <dbReference type="SAM" id="MobiDB-lite"/>
    </source>
</evidence>
<accession>A0A0B1P3T8</accession>
<protein>
    <submittedName>
        <fullName evidence="2">Putative transcriptional factor b3</fullName>
    </submittedName>
</protein>
<evidence type="ECO:0000313" key="3">
    <source>
        <dbReference type="Proteomes" id="UP000030854"/>
    </source>
</evidence>
<evidence type="ECO:0000313" key="2">
    <source>
        <dbReference type="EMBL" id="KHJ33327.1"/>
    </source>
</evidence>
<name>A0A0B1P3T8_UNCNE</name>
<reference evidence="2 3" key="1">
    <citation type="journal article" date="2014" name="BMC Genomics">
        <title>Adaptive genomic structural variation in the grape powdery mildew pathogen, Erysiphe necator.</title>
        <authorList>
            <person name="Jones L."/>
            <person name="Riaz S."/>
            <person name="Morales-Cruz A."/>
            <person name="Amrine K.C."/>
            <person name="McGuire B."/>
            <person name="Gubler W.D."/>
            <person name="Walker M.A."/>
            <person name="Cantu D."/>
        </authorList>
    </citation>
    <scope>NUCLEOTIDE SEQUENCE [LARGE SCALE GENOMIC DNA]</scope>
    <source>
        <strain evidence="3">c</strain>
    </source>
</reference>
<feature type="region of interest" description="Disordered" evidence="1">
    <location>
        <begin position="114"/>
        <end position="139"/>
    </location>
</feature>
<gene>
    <name evidence="2" type="ORF">EV44_g2642</name>
</gene>
<feature type="compositionally biased region" description="Acidic residues" evidence="1">
    <location>
        <begin position="117"/>
        <end position="126"/>
    </location>
</feature>
<dbReference type="HOGENOM" id="CLU_1344123_0_0_1"/>
<dbReference type="EMBL" id="JNVN01001503">
    <property type="protein sequence ID" value="KHJ33327.1"/>
    <property type="molecule type" value="Genomic_DNA"/>
</dbReference>
<proteinExistence type="predicted"/>
<dbReference type="Proteomes" id="UP000030854">
    <property type="component" value="Unassembled WGS sequence"/>
</dbReference>
<keyword evidence="3" id="KW-1185">Reference proteome</keyword>
<organism evidence="2 3">
    <name type="scientific">Uncinula necator</name>
    <name type="common">Grape powdery mildew</name>
    <dbReference type="NCBI Taxonomy" id="52586"/>
    <lineage>
        <taxon>Eukaryota</taxon>
        <taxon>Fungi</taxon>
        <taxon>Dikarya</taxon>
        <taxon>Ascomycota</taxon>
        <taxon>Pezizomycotina</taxon>
        <taxon>Leotiomycetes</taxon>
        <taxon>Erysiphales</taxon>
        <taxon>Erysiphaceae</taxon>
        <taxon>Erysiphe</taxon>
    </lineage>
</organism>
<comment type="caution">
    <text evidence="2">The sequence shown here is derived from an EMBL/GenBank/DDBJ whole genome shotgun (WGS) entry which is preliminary data.</text>
</comment>
<sequence>MKYCPSCMTNCPSVLFDHPSEATPYEICRNCRSPLNSGWNSPLDSDSSDVEDMDFYHDGDIGMFEDDYESNNAEGDIGEECLTDEGGIYIDAFVNSAVHRKHLEMQRELQRELGIKEDEDESESEETSQTPPWETKLDQDRSIPAAFISQYDKDMPTHYLGERNSVCPYCKALHWPQERVPGSTIESPRFKTCCDEGRIKIPQL</sequence>